<accession>A0AAD2CFB0</accession>
<dbReference type="AlphaFoldDB" id="A0AAD2CFB0"/>
<keyword evidence="2" id="KW-1185">Reference proteome</keyword>
<protein>
    <submittedName>
        <fullName evidence="1">Uncharacterized protein</fullName>
    </submittedName>
</protein>
<comment type="caution">
    <text evidence="1">The sequence shown here is derived from an EMBL/GenBank/DDBJ whole genome shotgun (WGS) entry which is preliminary data.</text>
</comment>
<reference evidence="1" key="1">
    <citation type="submission" date="2023-08" db="EMBL/GenBank/DDBJ databases">
        <authorList>
            <person name="Audoor S."/>
            <person name="Bilcke G."/>
        </authorList>
    </citation>
    <scope>NUCLEOTIDE SEQUENCE</scope>
</reference>
<name>A0AAD2CFB0_9STRA</name>
<proteinExistence type="predicted"/>
<dbReference type="EMBL" id="CAKOGP040000102">
    <property type="protein sequence ID" value="CAJ1929917.1"/>
    <property type="molecule type" value="Genomic_DNA"/>
</dbReference>
<gene>
    <name evidence="1" type="ORF">CYCCA115_LOCUS1794</name>
</gene>
<organism evidence="1 2">
    <name type="scientific">Cylindrotheca closterium</name>
    <dbReference type="NCBI Taxonomy" id="2856"/>
    <lineage>
        <taxon>Eukaryota</taxon>
        <taxon>Sar</taxon>
        <taxon>Stramenopiles</taxon>
        <taxon>Ochrophyta</taxon>
        <taxon>Bacillariophyta</taxon>
        <taxon>Bacillariophyceae</taxon>
        <taxon>Bacillariophycidae</taxon>
        <taxon>Bacillariales</taxon>
        <taxon>Bacillariaceae</taxon>
        <taxon>Cylindrotheca</taxon>
    </lineage>
</organism>
<evidence type="ECO:0000313" key="2">
    <source>
        <dbReference type="Proteomes" id="UP001295423"/>
    </source>
</evidence>
<dbReference type="Proteomes" id="UP001295423">
    <property type="component" value="Unassembled WGS sequence"/>
</dbReference>
<evidence type="ECO:0000313" key="1">
    <source>
        <dbReference type="EMBL" id="CAJ1929917.1"/>
    </source>
</evidence>
<sequence>MGSIWKEGGAGAANYAQFCGDEPAKFGFEETLGIEESSISIVAETGLGLGLTICCDVNASGSFFKVDKSFHGMRLKPFFGTKSGKEGELLWLLGGRACWAAVLWHSFGHGSVLLGDGRAEMGCWDQ</sequence>